<dbReference type="HOGENOM" id="CLU_018552_11_0_1"/>
<protein>
    <submittedName>
        <fullName evidence="1">Unplaced genomic scaffold scaffold_730, whole genome shotgun sequence</fullName>
    </submittedName>
</protein>
<feature type="non-terminal residue" evidence="1">
    <location>
        <position position="1"/>
    </location>
</feature>
<dbReference type="InParanoid" id="A0A0D0DLV6"/>
<evidence type="ECO:0000313" key="1">
    <source>
        <dbReference type="EMBL" id="KIK86886.1"/>
    </source>
</evidence>
<reference evidence="1 2" key="1">
    <citation type="submission" date="2014-04" db="EMBL/GenBank/DDBJ databases">
        <authorList>
            <consortium name="DOE Joint Genome Institute"/>
            <person name="Kuo A."/>
            <person name="Kohler A."/>
            <person name="Jargeat P."/>
            <person name="Nagy L.G."/>
            <person name="Floudas D."/>
            <person name="Copeland A."/>
            <person name="Barry K.W."/>
            <person name="Cichocki N."/>
            <person name="Veneault-Fourrey C."/>
            <person name="LaButti K."/>
            <person name="Lindquist E.A."/>
            <person name="Lipzen A."/>
            <person name="Lundell T."/>
            <person name="Morin E."/>
            <person name="Murat C."/>
            <person name="Sun H."/>
            <person name="Tunlid A."/>
            <person name="Henrissat B."/>
            <person name="Grigoriev I.V."/>
            <person name="Hibbett D.S."/>
            <person name="Martin F."/>
            <person name="Nordberg H.P."/>
            <person name="Cantor M.N."/>
            <person name="Hua S.X."/>
        </authorList>
    </citation>
    <scope>NUCLEOTIDE SEQUENCE [LARGE SCALE GENOMIC DNA]</scope>
    <source>
        <strain evidence="1 2">Ve08.2h10</strain>
    </source>
</reference>
<name>A0A0D0DLV6_9AGAM</name>
<evidence type="ECO:0000313" key="2">
    <source>
        <dbReference type="Proteomes" id="UP000054538"/>
    </source>
</evidence>
<reference evidence="2" key="2">
    <citation type="submission" date="2015-01" db="EMBL/GenBank/DDBJ databases">
        <title>Evolutionary Origins and Diversification of the Mycorrhizal Mutualists.</title>
        <authorList>
            <consortium name="DOE Joint Genome Institute"/>
            <consortium name="Mycorrhizal Genomics Consortium"/>
            <person name="Kohler A."/>
            <person name="Kuo A."/>
            <person name="Nagy L.G."/>
            <person name="Floudas D."/>
            <person name="Copeland A."/>
            <person name="Barry K.W."/>
            <person name="Cichocki N."/>
            <person name="Veneault-Fourrey C."/>
            <person name="LaButti K."/>
            <person name="Lindquist E.A."/>
            <person name="Lipzen A."/>
            <person name="Lundell T."/>
            <person name="Morin E."/>
            <person name="Murat C."/>
            <person name="Riley R."/>
            <person name="Ohm R."/>
            <person name="Sun H."/>
            <person name="Tunlid A."/>
            <person name="Henrissat B."/>
            <person name="Grigoriev I.V."/>
            <person name="Hibbett D.S."/>
            <person name="Martin F."/>
        </authorList>
    </citation>
    <scope>NUCLEOTIDE SEQUENCE [LARGE SCALE GENOMIC DNA]</scope>
    <source>
        <strain evidence="2">Ve08.2h10</strain>
    </source>
</reference>
<organism evidence="1 2">
    <name type="scientific">Paxillus rubicundulus Ve08.2h10</name>
    <dbReference type="NCBI Taxonomy" id="930991"/>
    <lineage>
        <taxon>Eukaryota</taxon>
        <taxon>Fungi</taxon>
        <taxon>Dikarya</taxon>
        <taxon>Basidiomycota</taxon>
        <taxon>Agaricomycotina</taxon>
        <taxon>Agaricomycetes</taxon>
        <taxon>Agaricomycetidae</taxon>
        <taxon>Boletales</taxon>
        <taxon>Paxilineae</taxon>
        <taxon>Paxillaceae</taxon>
        <taxon>Paxillus</taxon>
    </lineage>
</organism>
<gene>
    <name evidence="1" type="ORF">PAXRUDRAFT_152518</name>
</gene>
<dbReference type="AlphaFoldDB" id="A0A0D0DLV6"/>
<dbReference type="EMBL" id="KN825552">
    <property type="protein sequence ID" value="KIK86886.1"/>
    <property type="molecule type" value="Genomic_DNA"/>
</dbReference>
<accession>A0A0D0DLV6</accession>
<proteinExistence type="predicted"/>
<dbReference type="OrthoDB" id="2641813at2759"/>
<sequence>LKLVIMPHNLRIVKYALGQPRSVHNAYAFQGTQIAQDHAMLIPHGHWTWADTRHPTKKWFIMPFKKPRGVT</sequence>
<dbReference type="Proteomes" id="UP000054538">
    <property type="component" value="Unassembled WGS sequence"/>
</dbReference>
<keyword evidence="2" id="KW-1185">Reference proteome</keyword>